<feature type="signal peptide" evidence="1">
    <location>
        <begin position="1"/>
        <end position="22"/>
    </location>
</feature>
<dbReference type="AlphaFoldDB" id="A0A1B0G8A0"/>
<sequence>MKNCIFIYLGVILALVFQTCLTSPVPDSGDSPSAEDKQLNEHNKLYKEVLKEFTDFTIEMSEDFLEFTTKITEEIKQNNELPDIEHPNRRQLEFTKALEHVKSSEGDHTLLNMYKLTEDVLEATRTLDDPKFLTEEREKLIEKYKIREFMNKIRERYMKFYESLSKAVDVYADELSETQKQEQHKLLDWNKDFSETKDFRSKTDKFADFFDFFKPCCEDL</sequence>
<keyword evidence="1" id="KW-0732">Signal</keyword>
<proteinExistence type="predicted"/>
<evidence type="ECO:0000256" key="1">
    <source>
        <dbReference type="SAM" id="SignalP"/>
    </source>
</evidence>
<dbReference type="Proteomes" id="UP000092444">
    <property type="component" value="Unassembled WGS sequence"/>
</dbReference>
<reference evidence="2" key="1">
    <citation type="submission" date="2020-05" db="UniProtKB">
        <authorList>
            <consortium name="EnsemblMetazoa"/>
        </authorList>
    </citation>
    <scope>IDENTIFICATION</scope>
    <source>
        <strain evidence="2">Yale</strain>
    </source>
</reference>
<keyword evidence="3" id="KW-1185">Reference proteome</keyword>
<feature type="chain" id="PRO_5008408107" evidence="1">
    <location>
        <begin position="23"/>
        <end position="220"/>
    </location>
</feature>
<organism evidence="2 3">
    <name type="scientific">Glossina morsitans morsitans</name>
    <name type="common">Savannah tsetse fly</name>
    <dbReference type="NCBI Taxonomy" id="37546"/>
    <lineage>
        <taxon>Eukaryota</taxon>
        <taxon>Metazoa</taxon>
        <taxon>Ecdysozoa</taxon>
        <taxon>Arthropoda</taxon>
        <taxon>Hexapoda</taxon>
        <taxon>Insecta</taxon>
        <taxon>Pterygota</taxon>
        <taxon>Neoptera</taxon>
        <taxon>Endopterygota</taxon>
        <taxon>Diptera</taxon>
        <taxon>Brachycera</taxon>
        <taxon>Muscomorpha</taxon>
        <taxon>Hippoboscoidea</taxon>
        <taxon>Glossinidae</taxon>
        <taxon>Glossina</taxon>
    </lineage>
</organism>
<protein>
    <submittedName>
        <fullName evidence="2">Uncharacterized protein</fullName>
    </submittedName>
</protein>
<dbReference type="EnsemblMetazoa" id="GMOY009539-RA">
    <property type="protein sequence ID" value="GMOY009539-PA"/>
    <property type="gene ID" value="GMOY009539"/>
</dbReference>
<name>A0A1B0G8A0_GLOMM</name>
<evidence type="ECO:0000313" key="2">
    <source>
        <dbReference type="EnsemblMetazoa" id="GMOY009539-PA"/>
    </source>
</evidence>
<evidence type="ECO:0000313" key="3">
    <source>
        <dbReference type="Proteomes" id="UP000092444"/>
    </source>
</evidence>
<accession>A0A1B0G8A0</accession>
<dbReference type="VEuPathDB" id="VectorBase:GMOY009539"/>
<dbReference type="PhylomeDB" id="A0A1B0G8A0"/>
<dbReference type="EMBL" id="CCAG010000215">
    <property type="status" value="NOT_ANNOTATED_CDS"/>
    <property type="molecule type" value="Genomic_DNA"/>
</dbReference>